<gene>
    <name evidence="2" type="ORF">LCGC14_2087840</name>
</gene>
<evidence type="ECO:0000313" key="2">
    <source>
        <dbReference type="EMBL" id="KKL72140.1"/>
    </source>
</evidence>
<organism evidence="2">
    <name type="scientific">marine sediment metagenome</name>
    <dbReference type="NCBI Taxonomy" id="412755"/>
    <lineage>
        <taxon>unclassified sequences</taxon>
        <taxon>metagenomes</taxon>
        <taxon>ecological metagenomes</taxon>
    </lineage>
</organism>
<feature type="non-terminal residue" evidence="2">
    <location>
        <position position="73"/>
    </location>
</feature>
<dbReference type="Pfam" id="PF03167">
    <property type="entry name" value="UDG"/>
    <property type="match status" value="1"/>
</dbReference>
<comment type="caution">
    <text evidence="2">The sequence shown here is derived from an EMBL/GenBank/DDBJ whole genome shotgun (WGS) entry which is preliminary data.</text>
</comment>
<accession>A0A0F9GRU2</accession>
<dbReference type="EMBL" id="LAZR01025363">
    <property type="protein sequence ID" value="KKL72140.1"/>
    <property type="molecule type" value="Genomic_DNA"/>
</dbReference>
<dbReference type="SUPFAM" id="SSF52141">
    <property type="entry name" value="Uracil-DNA glycosylase-like"/>
    <property type="match status" value="1"/>
</dbReference>
<proteinExistence type="predicted"/>
<protein>
    <recommendedName>
        <fullName evidence="1">Uracil-DNA glycosylase-like domain-containing protein</fullName>
    </recommendedName>
</protein>
<sequence>MPFTPSQDNLIPGIGKANADIMIIGDCPSVAAIKVHRPIAVPVETVLEGCLHQAGLIKSEVYITNLIKDDTRV</sequence>
<name>A0A0F9GRU2_9ZZZZ</name>
<dbReference type="AlphaFoldDB" id="A0A0F9GRU2"/>
<feature type="domain" description="Uracil-DNA glycosylase-like" evidence="1">
    <location>
        <begin position="12"/>
        <end position="68"/>
    </location>
</feature>
<reference evidence="2" key="1">
    <citation type="journal article" date="2015" name="Nature">
        <title>Complex archaea that bridge the gap between prokaryotes and eukaryotes.</title>
        <authorList>
            <person name="Spang A."/>
            <person name="Saw J.H."/>
            <person name="Jorgensen S.L."/>
            <person name="Zaremba-Niedzwiedzka K."/>
            <person name="Martijn J."/>
            <person name="Lind A.E."/>
            <person name="van Eijk R."/>
            <person name="Schleper C."/>
            <person name="Guy L."/>
            <person name="Ettema T.J."/>
        </authorList>
    </citation>
    <scope>NUCLEOTIDE SEQUENCE</scope>
</reference>
<dbReference type="InterPro" id="IPR036895">
    <property type="entry name" value="Uracil-DNA_glycosylase-like_sf"/>
</dbReference>
<dbReference type="Gene3D" id="3.40.470.10">
    <property type="entry name" value="Uracil-DNA glycosylase-like domain"/>
    <property type="match status" value="1"/>
</dbReference>
<dbReference type="InterPro" id="IPR005122">
    <property type="entry name" value="Uracil-DNA_glycosylase-like"/>
</dbReference>
<evidence type="ECO:0000259" key="1">
    <source>
        <dbReference type="Pfam" id="PF03167"/>
    </source>
</evidence>